<gene>
    <name evidence="2" type="primary">ceuE3</name>
    <name evidence="2" type="ORF">OUI_1562</name>
</gene>
<dbReference type="PATRIC" id="fig|1145113.3.peg.1522"/>
<evidence type="ECO:0000313" key="3">
    <source>
        <dbReference type="Proteomes" id="UP000006759"/>
    </source>
</evidence>
<proteinExistence type="predicted"/>
<evidence type="ECO:0000256" key="1">
    <source>
        <dbReference type="SAM" id="SignalP"/>
    </source>
</evidence>
<reference evidence="2 3" key="1">
    <citation type="submission" date="2012-08" db="EMBL/GenBank/DDBJ databases">
        <title>Comparative Sequence Analysis of H. pylori isolates.</title>
        <authorList>
            <person name="Blanchard T.G."/>
            <person name="Czinn S.J."/>
            <person name="McCracken C.M."/>
            <person name="Abolude K.A."/>
            <person name="Shefchek K.S."/>
            <person name="Maroo A.M."/>
            <person name="Santana-Cruz I.S."/>
            <person name="Tallon L.J."/>
            <person name="Ficke F.W.F."/>
        </authorList>
    </citation>
    <scope>NUCLEOTIDE SEQUENCE [LARGE SCALE GENOMIC DNA]</scope>
    <source>
        <strain evidence="2 3">R036d</strain>
    </source>
</reference>
<feature type="chain" id="PRO_5003862674" evidence="1">
    <location>
        <begin position="30"/>
        <end position="53"/>
    </location>
</feature>
<feature type="signal peptide" evidence="1">
    <location>
        <begin position="1"/>
        <end position="29"/>
    </location>
</feature>
<accession>K2K8F7</accession>
<comment type="caution">
    <text evidence="2">The sequence shown here is derived from an EMBL/GenBank/DDBJ whole genome shotgun (WGS) entry which is preliminary data.</text>
</comment>
<keyword evidence="1" id="KW-0732">Signal</keyword>
<organism evidence="2 3">
    <name type="scientific">Helicobacter pylori R036d</name>
    <dbReference type="NCBI Taxonomy" id="1145113"/>
    <lineage>
        <taxon>Bacteria</taxon>
        <taxon>Pseudomonadati</taxon>
        <taxon>Campylobacterota</taxon>
        <taxon>Epsilonproteobacteria</taxon>
        <taxon>Campylobacterales</taxon>
        <taxon>Helicobacteraceae</taxon>
        <taxon>Helicobacter</taxon>
    </lineage>
</organism>
<name>K2K8F7_HELPX</name>
<evidence type="ECO:0000313" key="2">
    <source>
        <dbReference type="EMBL" id="EKE84048.1"/>
    </source>
</evidence>
<sequence>MLVTRFKKAFISYSLGALVASLLLNVCNASVQEVKVKDYFGEQTIKLPVSKIA</sequence>
<dbReference type="AlphaFoldDB" id="K2K8F7"/>
<dbReference type="Proteomes" id="UP000006759">
    <property type="component" value="Unassembled WGS sequence"/>
</dbReference>
<protein>
    <submittedName>
        <fullName evidence="2">Iron complex transport system substrate-binding domain protein</fullName>
    </submittedName>
</protein>
<dbReference type="EMBL" id="AMOT01000008">
    <property type="protein sequence ID" value="EKE84048.1"/>
    <property type="molecule type" value="Genomic_DNA"/>
</dbReference>